<protein>
    <submittedName>
        <fullName evidence="2 3">Uncharacterized protein</fullName>
    </submittedName>
</protein>
<dbReference type="OrthoDB" id="2281895at2759"/>
<keyword evidence="1" id="KW-0472">Membrane</keyword>
<feature type="transmembrane region" description="Helical" evidence="1">
    <location>
        <begin position="65"/>
        <end position="83"/>
    </location>
</feature>
<evidence type="ECO:0000256" key="1">
    <source>
        <dbReference type="SAM" id="Phobius"/>
    </source>
</evidence>
<feature type="transmembrane region" description="Helical" evidence="1">
    <location>
        <begin position="90"/>
        <end position="112"/>
    </location>
</feature>
<dbReference type="eggNOG" id="ENOG502RS6C">
    <property type="taxonomic scope" value="Eukaryota"/>
</dbReference>
<dbReference type="RefSeq" id="XP_009223450.1">
    <property type="nucleotide sequence ID" value="XM_009225186.1"/>
</dbReference>
<reference evidence="3" key="5">
    <citation type="submission" date="2018-04" db="UniProtKB">
        <authorList>
            <consortium name="EnsemblFungi"/>
        </authorList>
    </citation>
    <scope>IDENTIFICATION</scope>
    <source>
        <strain evidence="3">R3-111a-1</strain>
    </source>
</reference>
<keyword evidence="1" id="KW-1133">Transmembrane helix</keyword>
<sequence length="196" mass="20362">MADRTPSPRARRPQLPVHRFSYPQLLVVPVLLAAAFVGLAVTLALHDVNPGLLYSQCHARARVPWLSHVPLLGAPACYLVSFLSEAAASARAAASMASVLSLLGGLATVTAVEASRLCNASAPLIAHPTGPWLVFNLAGGQLVWALVVVPAFLRRAVRLAPLVDGPAADPRLASDARDLSFAADAAAVPLAVAFIS</sequence>
<proteinExistence type="predicted"/>
<gene>
    <name evidence="3" type="primary">20347820</name>
    <name evidence="2" type="ORF">GGTG_07362</name>
</gene>
<reference evidence="2" key="3">
    <citation type="submission" date="2010-09" db="EMBL/GenBank/DDBJ databases">
        <title>Annotation of Gaeumannomyces graminis var. tritici R3-111a-1.</title>
        <authorList>
            <consortium name="The Broad Institute Genome Sequencing Platform"/>
            <person name="Ma L.-J."/>
            <person name="Dead R."/>
            <person name="Young S.K."/>
            <person name="Zeng Q."/>
            <person name="Gargeya S."/>
            <person name="Fitzgerald M."/>
            <person name="Haas B."/>
            <person name="Abouelleil A."/>
            <person name="Alvarado L."/>
            <person name="Arachchi H.M."/>
            <person name="Berlin A."/>
            <person name="Brown A."/>
            <person name="Chapman S.B."/>
            <person name="Chen Z."/>
            <person name="Dunbar C."/>
            <person name="Freedman E."/>
            <person name="Gearin G."/>
            <person name="Gellesch M."/>
            <person name="Goldberg J."/>
            <person name="Griggs A."/>
            <person name="Gujja S."/>
            <person name="Heiman D."/>
            <person name="Howarth C."/>
            <person name="Larson L."/>
            <person name="Lui A."/>
            <person name="MacDonald P.J.P."/>
            <person name="Mehta T."/>
            <person name="Montmayeur A."/>
            <person name="Murphy C."/>
            <person name="Neiman D."/>
            <person name="Pearson M."/>
            <person name="Priest M."/>
            <person name="Roberts A."/>
            <person name="Saif S."/>
            <person name="Shea T."/>
            <person name="Shenoy N."/>
            <person name="Sisk P."/>
            <person name="Stolte C."/>
            <person name="Sykes S."/>
            <person name="Yandava C."/>
            <person name="Wortman J."/>
            <person name="Nusbaum C."/>
            <person name="Birren B."/>
        </authorList>
    </citation>
    <scope>NUCLEOTIDE SEQUENCE</scope>
    <source>
        <strain evidence="2">R3-111a-1</strain>
    </source>
</reference>
<reference evidence="3" key="4">
    <citation type="journal article" date="2015" name="G3 (Bethesda)">
        <title>Genome sequences of three phytopathogenic species of the Magnaporthaceae family of fungi.</title>
        <authorList>
            <person name="Okagaki L.H."/>
            <person name="Nunes C.C."/>
            <person name="Sailsbery J."/>
            <person name="Clay B."/>
            <person name="Brown D."/>
            <person name="John T."/>
            <person name="Oh Y."/>
            <person name="Young N."/>
            <person name="Fitzgerald M."/>
            <person name="Haas B.J."/>
            <person name="Zeng Q."/>
            <person name="Young S."/>
            <person name="Adiconis X."/>
            <person name="Fan L."/>
            <person name="Levin J.Z."/>
            <person name="Mitchell T.K."/>
            <person name="Okubara P.A."/>
            <person name="Farman M.L."/>
            <person name="Kohn L.M."/>
            <person name="Birren B."/>
            <person name="Ma L.-J."/>
            <person name="Dean R.A."/>
        </authorList>
    </citation>
    <scope>NUCLEOTIDE SEQUENCE</scope>
    <source>
        <strain evidence="3">R3-111a-1</strain>
    </source>
</reference>
<dbReference type="Proteomes" id="UP000006039">
    <property type="component" value="Unassembled WGS sequence"/>
</dbReference>
<keyword evidence="4" id="KW-1185">Reference proteome</keyword>
<reference evidence="4" key="1">
    <citation type="submission" date="2010-07" db="EMBL/GenBank/DDBJ databases">
        <title>The genome sequence of Gaeumannomyces graminis var. tritici strain R3-111a-1.</title>
        <authorList>
            <consortium name="The Broad Institute Genome Sequencing Platform"/>
            <person name="Ma L.-J."/>
            <person name="Dead R."/>
            <person name="Young S."/>
            <person name="Zeng Q."/>
            <person name="Koehrsen M."/>
            <person name="Alvarado L."/>
            <person name="Berlin A."/>
            <person name="Chapman S.B."/>
            <person name="Chen Z."/>
            <person name="Freedman E."/>
            <person name="Gellesch M."/>
            <person name="Goldberg J."/>
            <person name="Griggs A."/>
            <person name="Gujja S."/>
            <person name="Heilman E.R."/>
            <person name="Heiman D."/>
            <person name="Hepburn T."/>
            <person name="Howarth C."/>
            <person name="Jen D."/>
            <person name="Larson L."/>
            <person name="Mehta T."/>
            <person name="Neiman D."/>
            <person name="Pearson M."/>
            <person name="Roberts A."/>
            <person name="Saif S."/>
            <person name="Shea T."/>
            <person name="Shenoy N."/>
            <person name="Sisk P."/>
            <person name="Stolte C."/>
            <person name="Sykes S."/>
            <person name="Walk T."/>
            <person name="White J."/>
            <person name="Yandava C."/>
            <person name="Haas B."/>
            <person name="Nusbaum C."/>
            <person name="Birren B."/>
        </authorList>
    </citation>
    <scope>NUCLEOTIDE SEQUENCE [LARGE SCALE GENOMIC DNA]</scope>
    <source>
        <strain evidence="4">R3-111a-1</strain>
    </source>
</reference>
<feature type="transmembrane region" description="Helical" evidence="1">
    <location>
        <begin position="21"/>
        <end position="45"/>
    </location>
</feature>
<evidence type="ECO:0000313" key="2">
    <source>
        <dbReference type="EMBL" id="EJT77450.1"/>
    </source>
</evidence>
<organism evidence="2">
    <name type="scientific">Gaeumannomyces tritici (strain R3-111a-1)</name>
    <name type="common">Wheat and barley take-all root rot fungus</name>
    <name type="synonym">Gaeumannomyces graminis var. tritici</name>
    <dbReference type="NCBI Taxonomy" id="644352"/>
    <lineage>
        <taxon>Eukaryota</taxon>
        <taxon>Fungi</taxon>
        <taxon>Dikarya</taxon>
        <taxon>Ascomycota</taxon>
        <taxon>Pezizomycotina</taxon>
        <taxon>Sordariomycetes</taxon>
        <taxon>Sordariomycetidae</taxon>
        <taxon>Magnaporthales</taxon>
        <taxon>Magnaporthaceae</taxon>
        <taxon>Gaeumannomyces</taxon>
    </lineage>
</organism>
<name>J3P1G5_GAET3</name>
<reference evidence="2" key="2">
    <citation type="submission" date="2010-07" db="EMBL/GenBank/DDBJ databases">
        <authorList>
            <consortium name="The Broad Institute Genome Sequencing Platform"/>
            <consortium name="Broad Institute Genome Sequencing Center for Infectious Disease"/>
            <person name="Ma L.-J."/>
            <person name="Dead R."/>
            <person name="Young S."/>
            <person name="Zeng Q."/>
            <person name="Koehrsen M."/>
            <person name="Alvarado L."/>
            <person name="Berlin A."/>
            <person name="Chapman S.B."/>
            <person name="Chen Z."/>
            <person name="Freedman E."/>
            <person name="Gellesch M."/>
            <person name="Goldberg J."/>
            <person name="Griggs A."/>
            <person name="Gujja S."/>
            <person name="Heilman E.R."/>
            <person name="Heiman D."/>
            <person name="Hepburn T."/>
            <person name="Howarth C."/>
            <person name="Jen D."/>
            <person name="Larson L."/>
            <person name="Mehta T."/>
            <person name="Neiman D."/>
            <person name="Pearson M."/>
            <person name="Roberts A."/>
            <person name="Saif S."/>
            <person name="Shea T."/>
            <person name="Shenoy N."/>
            <person name="Sisk P."/>
            <person name="Stolte C."/>
            <person name="Sykes S."/>
            <person name="Walk T."/>
            <person name="White J."/>
            <person name="Yandava C."/>
            <person name="Haas B."/>
            <person name="Nusbaum C."/>
            <person name="Birren B."/>
        </authorList>
    </citation>
    <scope>NUCLEOTIDE SEQUENCE</scope>
    <source>
        <strain evidence="2">R3-111a-1</strain>
    </source>
</reference>
<dbReference type="GeneID" id="20347820"/>
<accession>J3P1G5</accession>
<feature type="transmembrane region" description="Helical" evidence="1">
    <location>
        <begin position="132"/>
        <end position="153"/>
    </location>
</feature>
<dbReference type="AlphaFoldDB" id="J3P1G5"/>
<evidence type="ECO:0000313" key="3">
    <source>
        <dbReference type="EnsemblFungi" id="EJT77450"/>
    </source>
</evidence>
<dbReference type="VEuPathDB" id="FungiDB:GGTG_07362"/>
<dbReference type="EMBL" id="GL385397">
    <property type="protein sequence ID" value="EJT77450.1"/>
    <property type="molecule type" value="Genomic_DNA"/>
</dbReference>
<evidence type="ECO:0000313" key="4">
    <source>
        <dbReference type="Proteomes" id="UP000006039"/>
    </source>
</evidence>
<keyword evidence="1" id="KW-0812">Transmembrane</keyword>
<dbReference type="EnsemblFungi" id="EJT77450">
    <property type="protein sequence ID" value="EJT77450"/>
    <property type="gene ID" value="GGTG_07362"/>
</dbReference>
<dbReference type="HOGENOM" id="CLU_1390309_0_0_1"/>